<protein>
    <submittedName>
        <fullName evidence="1">Uncharacterized protein</fullName>
    </submittedName>
</protein>
<dbReference type="Proteomes" id="UP001529510">
    <property type="component" value="Unassembled WGS sequence"/>
</dbReference>
<sequence>LFPHEGGMGKSVFLRAASEDEGSTEGRGTMVMCSVEELALEHYRTLGFDE</sequence>
<name>A0ABD0P247_CIRMR</name>
<evidence type="ECO:0000313" key="2">
    <source>
        <dbReference type="Proteomes" id="UP001529510"/>
    </source>
</evidence>
<comment type="caution">
    <text evidence="1">The sequence shown here is derived from an EMBL/GenBank/DDBJ whole genome shotgun (WGS) entry which is preliminary data.</text>
</comment>
<reference evidence="1 2" key="1">
    <citation type="submission" date="2024-05" db="EMBL/GenBank/DDBJ databases">
        <title>Genome sequencing and assembly of Indian major carp, Cirrhinus mrigala (Hamilton, 1822).</title>
        <authorList>
            <person name="Mohindra V."/>
            <person name="Chowdhury L.M."/>
            <person name="Lal K."/>
            <person name="Jena J.K."/>
        </authorList>
    </citation>
    <scope>NUCLEOTIDE SEQUENCE [LARGE SCALE GENOMIC DNA]</scope>
    <source>
        <strain evidence="1">CM1030</strain>
        <tissue evidence="1">Blood</tissue>
    </source>
</reference>
<feature type="non-terminal residue" evidence="1">
    <location>
        <position position="1"/>
    </location>
</feature>
<proteinExistence type="predicted"/>
<gene>
    <name evidence="1" type="ORF">M9458_036302</name>
</gene>
<accession>A0ABD0P247</accession>
<evidence type="ECO:0000313" key="1">
    <source>
        <dbReference type="EMBL" id="KAL0168080.1"/>
    </source>
</evidence>
<organism evidence="1 2">
    <name type="scientific">Cirrhinus mrigala</name>
    <name type="common">Mrigala</name>
    <dbReference type="NCBI Taxonomy" id="683832"/>
    <lineage>
        <taxon>Eukaryota</taxon>
        <taxon>Metazoa</taxon>
        <taxon>Chordata</taxon>
        <taxon>Craniata</taxon>
        <taxon>Vertebrata</taxon>
        <taxon>Euteleostomi</taxon>
        <taxon>Actinopterygii</taxon>
        <taxon>Neopterygii</taxon>
        <taxon>Teleostei</taxon>
        <taxon>Ostariophysi</taxon>
        <taxon>Cypriniformes</taxon>
        <taxon>Cyprinidae</taxon>
        <taxon>Labeoninae</taxon>
        <taxon>Labeonini</taxon>
        <taxon>Cirrhinus</taxon>
    </lineage>
</organism>
<dbReference type="EMBL" id="JAMKFB020000018">
    <property type="protein sequence ID" value="KAL0168080.1"/>
    <property type="molecule type" value="Genomic_DNA"/>
</dbReference>
<feature type="non-terminal residue" evidence="1">
    <location>
        <position position="50"/>
    </location>
</feature>
<keyword evidence="2" id="KW-1185">Reference proteome</keyword>
<dbReference type="AlphaFoldDB" id="A0ABD0P247"/>